<evidence type="ECO:0000313" key="8">
    <source>
        <dbReference type="EMBL" id="MFC6439095.1"/>
    </source>
</evidence>
<name>A0ABW1XGF5_9ALTE</name>
<feature type="transmembrane region" description="Helical" evidence="7">
    <location>
        <begin position="220"/>
        <end position="241"/>
    </location>
</feature>
<keyword evidence="5 7" id="KW-1133">Transmembrane helix</keyword>
<dbReference type="InterPro" id="IPR003317">
    <property type="entry name" value="Cyt-d_oxidase_su2"/>
</dbReference>
<protein>
    <submittedName>
        <fullName evidence="8">Cytochrome d ubiquinol oxidase subunit II</fullName>
    </submittedName>
</protein>
<dbReference type="EMBL" id="JBHSUS010000001">
    <property type="protein sequence ID" value="MFC6439095.1"/>
    <property type="molecule type" value="Genomic_DNA"/>
</dbReference>
<keyword evidence="4 7" id="KW-0812">Transmembrane</keyword>
<feature type="transmembrane region" description="Helical" evidence="7">
    <location>
        <begin position="116"/>
        <end position="139"/>
    </location>
</feature>
<reference evidence="9" key="1">
    <citation type="journal article" date="2019" name="Int. J. Syst. Evol. Microbiol.">
        <title>The Global Catalogue of Microorganisms (GCM) 10K type strain sequencing project: providing services to taxonomists for standard genome sequencing and annotation.</title>
        <authorList>
            <consortium name="The Broad Institute Genomics Platform"/>
            <consortium name="The Broad Institute Genome Sequencing Center for Infectious Disease"/>
            <person name="Wu L."/>
            <person name="Ma J."/>
        </authorList>
    </citation>
    <scope>NUCLEOTIDE SEQUENCE [LARGE SCALE GENOMIC DNA]</scope>
    <source>
        <strain evidence="9">CGMCC 1.16031</strain>
    </source>
</reference>
<evidence type="ECO:0000256" key="7">
    <source>
        <dbReference type="SAM" id="Phobius"/>
    </source>
</evidence>
<dbReference type="Proteomes" id="UP001596364">
    <property type="component" value="Unassembled WGS sequence"/>
</dbReference>
<dbReference type="RefSeq" id="WP_131259195.1">
    <property type="nucleotide sequence ID" value="NZ_JBHSUS010000001.1"/>
</dbReference>
<accession>A0ABW1XGF5</accession>
<dbReference type="PANTHER" id="PTHR43141:SF2">
    <property type="entry name" value="BLR3729 PROTEIN"/>
    <property type="match status" value="1"/>
</dbReference>
<dbReference type="Pfam" id="PF02322">
    <property type="entry name" value="Cyt_bd_oxida_II"/>
    <property type="match status" value="1"/>
</dbReference>
<feature type="transmembrane region" description="Helical" evidence="7">
    <location>
        <begin position="12"/>
        <end position="37"/>
    </location>
</feature>
<feature type="transmembrane region" description="Helical" evidence="7">
    <location>
        <begin position="83"/>
        <end position="104"/>
    </location>
</feature>
<evidence type="ECO:0000256" key="2">
    <source>
        <dbReference type="ARBA" id="ARBA00007543"/>
    </source>
</evidence>
<sequence>MSAYLPEIFLGLMGLAVLVYAILDGYDLGVGLLLPAHDRKWRDDMIASIGPFWDANETWLVLAIGLLLIAFPAAHSLVLRELYFPVAIMLIGLILRGVAFDFRAKALTHYQNLWDALFKLGSLLASASQGFGLGLYVMGFAHTPAAYGFALLSAVCVTAAYAYIGGAWLVLKTTGELQKYAAYKARRAGWLVMLGVGAISITNPLISPDVAARWLTMPNAILLAPIPVLCVILLLITDRYLRRVPHHDDFGCWIPFTAVASLFTLCLIGLAYSYFPYVVPGILTAQQAASATESLQFIGWGVLVVFPVILGYTALSYWIFRGKSQDLHYY</sequence>
<comment type="caution">
    <text evidence="8">The sequence shown here is derived from an EMBL/GenBank/DDBJ whole genome shotgun (WGS) entry which is preliminary data.</text>
</comment>
<evidence type="ECO:0000256" key="1">
    <source>
        <dbReference type="ARBA" id="ARBA00004651"/>
    </source>
</evidence>
<evidence type="ECO:0000256" key="6">
    <source>
        <dbReference type="ARBA" id="ARBA00023136"/>
    </source>
</evidence>
<keyword evidence="3" id="KW-1003">Cell membrane</keyword>
<gene>
    <name evidence="8" type="ORF">ACFP85_02865</name>
</gene>
<proteinExistence type="inferred from homology"/>
<keyword evidence="6 7" id="KW-0472">Membrane</keyword>
<comment type="similarity">
    <text evidence="2">Belongs to the cytochrome ubiquinol oxidase subunit 2 family.</text>
</comment>
<evidence type="ECO:0000256" key="4">
    <source>
        <dbReference type="ARBA" id="ARBA00022692"/>
    </source>
</evidence>
<evidence type="ECO:0000256" key="5">
    <source>
        <dbReference type="ARBA" id="ARBA00022989"/>
    </source>
</evidence>
<feature type="transmembrane region" description="Helical" evidence="7">
    <location>
        <begin position="145"/>
        <end position="170"/>
    </location>
</feature>
<feature type="transmembrane region" description="Helical" evidence="7">
    <location>
        <begin position="297"/>
        <end position="320"/>
    </location>
</feature>
<feature type="transmembrane region" description="Helical" evidence="7">
    <location>
        <begin position="58"/>
        <end position="77"/>
    </location>
</feature>
<dbReference type="PANTHER" id="PTHR43141">
    <property type="entry name" value="CYTOCHROME BD2 SUBUNIT II"/>
    <property type="match status" value="1"/>
</dbReference>
<keyword evidence="9" id="KW-1185">Reference proteome</keyword>
<organism evidence="8 9">
    <name type="scientific">Pseudobowmanella zhangzhouensis</name>
    <dbReference type="NCBI Taxonomy" id="1537679"/>
    <lineage>
        <taxon>Bacteria</taxon>
        <taxon>Pseudomonadati</taxon>
        <taxon>Pseudomonadota</taxon>
        <taxon>Gammaproteobacteria</taxon>
        <taxon>Alteromonadales</taxon>
        <taxon>Alteromonadaceae</taxon>
    </lineage>
</organism>
<feature type="transmembrane region" description="Helical" evidence="7">
    <location>
        <begin position="253"/>
        <end position="277"/>
    </location>
</feature>
<comment type="subcellular location">
    <subcellularLocation>
        <location evidence="1">Cell membrane</location>
        <topology evidence="1">Multi-pass membrane protein</topology>
    </subcellularLocation>
</comment>
<evidence type="ECO:0000313" key="9">
    <source>
        <dbReference type="Proteomes" id="UP001596364"/>
    </source>
</evidence>
<evidence type="ECO:0000256" key="3">
    <source>
        <dbReference type="ARBA" id="ARBA00022475"/>
    </source>
</evidence>
<feature type="transmembrane region" description="Helical" evidence="7">
    <location>
        <begin position="190"/>
        <end position="208"/>
    </location>
</feature>